<keyword evidence="1" id="KW-1133">Transmembrane helix</keyword>
<name>A0ABU9Z4I1_9HYPH</name>
<evidence type="ECO:0000313" key="3">
    <source>
        <dbReference type="Proteomes" id="UP001404845"/>
    </source>
</evidence>
<keyword evidence="3" id="KW-1185">Reference proteome</keyword>
<dbReference type="RefSeq" id="WP_200671014.1">
    <property type="nucleotide sequence ID" value="NZ_JACWCW010000032.1"/>
</dbReference>
<evidence type="ECO:0000256" key="1">
    <source>
        <dbReference type="SAM" id="Phobius"/>
    </source>
</evidence>
<dbReference type="EMBL" id="JAQYXL010000001">
    <property type="protein sequence ID" value="MEN3226262.1"/>
    <property type="molecule type" value="Genomic_DNA"/>
</dbReference>
<evidence type="ECO:0008006" key="4">
    <source>
        <dbReference type="Google" id="ProtNLM"/>
    </source>
</evidence>
<comment type="caution">
    <text evidence="2">The sequence shown here is derived from an EMBL/GenBank/DDBJ whole genome shotgun (WGS) entry which is preliminary data.</text>
</comment>
<reference evidence="2 3" key="1">
    <citation type="journal article" date="2023" name="PLoS ONE">
        <title>Complete genome assembly of Hawai'i environmental nontuberculous mycobacteria reveals unexpected co-isolation with methylobacteria.</title>
        <authorList>
            <person name="Hendrix J."/>
            <person name="Epperson L.E."/>
            <person name="Tong E.I."/>
            <person name="Chan Y.L."/>
            <person name="Hasan N.A."/>
            <person name="Dawrs S.N."/>
            <person name="Norton G.J."/>
            <person name="Virdi R."/>
            <person name="Crooks J.L."/>
            <person name="Chan E.D."/>
            <person name="Honda J.R."/>
            <person name="Strong M."/>
        </authorList>
    </citation>
    <scope>NUCLEOTIDE SEQUENCE [LARGE SCALE GENOMIC DNA]</scope>
    <source>
        <strain evidence="2 3">NJH_HI01</strain>
    </source>
</reference>
<organism evidence="2 3">
    <name type="scientific">Methylorubrum rhodesianum</name>
    <dbReference type="NCBI Taxonomy" id="29427"/>
    <lineage>
        <taxon>Bacteria</taxon>
        <taxon>Pseudomonadati</taxon>
        <taxon>Pseudomonadota</taxon>
        <taxon>Alphaproteobacteria</taxon>
        <taxon>Hyphomicrobiales</taxon>
        <taxon>Methylobacteriaceae</taxon>
        <taxon>Methylorubrum</taxon>
    </lineage>
</organism>
<proteinExistence type="predicted"/>
<evidence type="ECO:0000313" key="2">
    <source>
        <dbReference type="EMBL" id="MEN3226262.1"/>
    </source>
</evidence>
<accession>A0ABU9Z4I1</accession>
<gene>
    <name evidence="2" type="ORF">PUR21_00980</name>
</gene>
<keyword evidence="1" id="KW-0812">Transmembrane</keyword>
<dbReference type="Proteomes" id="UP001404845">
    <property type="component" value="Unassembled WGS sequence"/>
</dbReference>
<keyword evidence="1" id="KW-0472">Membrane</keyword>
<protein>
    <recommendedName>
        <fullName evidence="4">Secreted peptide</fullName>
    </recommendedName>
</protein>
<sequence length="77" mass="7722">MPTVVAVAAVVTEAMAVTVPSSVPTVAAVSAIAAVAAISSEAAVMTVTLCLGRRRRSYEAGGYGKDETERGSGYCDA</sequence>
<feature type="transmembrane region" description="Helical" evidence="1">
    <location>
        <begin position="26"/>
        <end position="51"/>
    </location>
</feature>